<protein>
    <submittedName>
        <fullName evidence="8">GtrA family protein</fullName>
    </submittedName>
</protein>
<evidence type="ECO:0000256" key="4">
    <source>
        <dbReference type="ARBA" id="ARBA00022989"/>
    </source>
</evidence>
<dbReference type="PANTHER" id="PTHR38459:SF1">
    <property type="entry name" value="PROPHAGE BACTOPRENOL-LINKED GLUCOSE TRANSLOCASE HOMOLOG"/>
    <property type="match status" value="1"/>
</dbReference>
<evidence type="ECO:0000256" key="3">
    <source>
        <dbReference type="ARBA" id="ARBA00022692"/>
    </source>
</evidence>
<organism evidence="8 9">
    <name type="scientific">Sphingomonas olei</name>
    <dbReference type="NCBI Taxonomy" id="1886787"/>
    <lineage>
        <taxon>Bacteria</taxon>
        <taxon>Pseudomonadati</taxon>
        <taxon>Pseudomonadota</taxon>
        <taxon>Alphaproteobacteria</taxon>
        <taxon>Sphingomonadales</taxon>
        <taxon>Sphingomonadaceae</taxon>
        <taxon>Sphingomonas</taxon>
    </lineage>
</organism>
<evidence type="ECO:0000256" key="2">
    <source>
        <dbReference type="ARBA" id="ARBA00009399"/>
    </source>
</evidence>
<proteinExistence type="inferred from homology"/>
<comment type="caution">
    <text evidence="8">The sequence shown here is derived from an EMBL/GenBank/DDBJ whole genome shotgun (WGS) entry which is preliminary data.</text>
</comment>
<comment type="subcellular location">
    <subcellularLocation>
        <location evidence="1">Membrane</location>
        <topology evidence="1">Multi-pass membrane protein</topology>
    </subcellularLocation>
</comment>
<comment type="similarity">
    <text evidence="2">Belongs to the GtrA family.</text>
</comment>
<name>A0ABY2QKV3_9SPHN</name>
<feature type="transmembrane region" description="Helical" evidence="6">
    <location>
        <begin position="12"/>
        <end position="32"/>
    </location>
</feature>
<dbReference type="Proteomes" id="UP000308038">
    <property type="component" value="Unassembled WGS sequence"/>
</dbReference>
<keyword evidence="9" id="KW-1185">Reference proteome</keyword>
<evidence type="ECO:0000313" key="9">
    <source>
        <dbReference type="Proteomes" id="UP000308038"/>
    </source>
</evidence>
<evidence type="ECO:0000256" key="6">
    <source>
        <dbReference type="SAM" id="Phobius"/>
    </source>
</evidence>
<keyword evidence="4 6" id="KW-1133">Transmembrane helix</keyword>
<dbReference type="InterPro" id="IPR007267">
    <property type="entry name" value="GtrA_DPMS_TM"/>
</dbReference>
<gene>
    <name evidence="8" type="ORF">E5988_03735</name>
</gene>
<dbReference type="EMBL" id="SSTI01000002">
    <property type="protein sequence ID" value="THG41756.1"/>
    <property type="molecule type" value="Genomic_DNA"/>
</dbReference>
<feature type="domain" description="GtrA/DPMS transmembrane" evidence="7">
    <location>
        <begin position="10"/>
        <end position="127"/>
    </location>
</feature>
<reference evidence="8 9" key="1">
    <citation type="submission" date="2019-04" db="EMBL/GenBank/DDBJ databases">
        <title>Microbes associate with the intestines of laboratory mice.</title>
        <authorList>
            <person name="Navarre W."/>
            <person name="Wong E."/>
            <person name="Huang K.C."/>
            <person name="Tropini C."/>
            <person name="Ng K."/>
            <person name="Yu B."/>
        </authorList>
    </citation>
    <scope>NUCLEOTIDE SEQUENCE [LARGE SCALE GENOMIC DNA]</scope>
    <source>
        <strain evidence="8 9">NM83_B4-11</strain>
    </source>
</reference>
<evidence type="ECO:0000256" key="1">
    <source>
        <dbReference type="ARBA" id="ARBA00004141"/>
    </source>
</evidence>
<accession>A0ABY2QKV3</accession>
<evidence type="ECO:0000313" key="8">
    <source>
        <dbReference type="EMBL" id="THG41756.1"/>
    </source>
</evidence>
<feature type="transmembrane region" description="Helical" evidence="6">
    <location>
        <begin position="75"/>
        <end position="92"/>
    </location>
</feature>
<keyword evidence="3 6" id="KW-0812">Transmembrane</keyword>
<keyword evidence="5 6" id="KW-0472">Membrane</keyword>
<dbReference type="PANTHER" id="PTHR38459">
    <property type="entry name" value="PROPHAGE BACTOPRENOL-LINKED GLUCOSE TRANSLOCASE HOMOLOG"/>
    <property type="match status" value="1"/>
</dbReference>
<feature type="transmembrane region" description="Helical" evidence="6">
    <location>
        <begin position="38"/>
        <end position="55"/>
    </location>
</feature>
<evidence type="ECO:0000259" key="7">
    <source>
        <dbReference type="Pfam" id="PF04138"/>
    </source>
</evidence>
<evidence type="ECO:0000256" key="5">
    <source>
        <dbReference type="ARBA" id="ARBA00023136"/>
    </source>
</evidence>
<feature type="transmembrane region" description="Helical" evidence="6">
    <location>
        <begin position="104"/>
        <end position="126"/>
    </location>
</feature>
<dbReference type="InterPro" id="IPR051401">
    <property type="entry name" value="GtrA_CellWall_Glycosyl"/>
</dbReference>
<sequence>MRETFWQLVRFGVAGGLATGLYALVYSPLAAFKITSEQVANIAGYLVAMLSGYVLHSKWSFRGHGVSAKTSASKFFAVSLVSYAVNTFWVWLLTDDAMLAGPWWWPLIPIVVVTPLVTFSLNRLWVFS</sequence>
<dbReference type="Pfam" id="PF04138">
    <property type="entry name" value="GtrA_DPMS_TM"/>
    <property type="match status" value="1"/>
</dbReference>